<evidence type="ECO:0000256" key="1">
    <source>
        <dbReference type="ARBA" id="ARBA00004651"/>
    </source>
</evidence>
<dbReference type="Proteomes" id="UP000198983">
    <property type="component" value="Chromosome I"/>
</dbReference>
<keyword evidence="7 9" id="KW-1133">Transmembrane helix</keyword>
<dbReference type="InterPro" id="IPR043429">
    <property type="entry name" value="ArtM/GltK/GlnP/TcyL/YhdX-like"/>
</dbReference>
<feature type="transmembrane region" description="Helical" evidence="9">
    <location>
        <begin position="69"/>
        <end position="95"/>
    </location>
</feature>
<evidence type="ECO:0000259" key="10">
    <source>
        <dbReference type="PROSITE" id="PS50928"/>
    </source>
</evidence>
<comment type="similarity">
    <text evidence="2">Belongs to the binding-protein-dependent transport system permease family. HisMQ subfamily.</text>
</comment>
<dbReference type="Pfam" id="PF00528">
    <property type="entry name" value="BPD_transp_1"/>
    <property type="match status" value="1"/>
</dbReference>
<comment type="subcellular location">
    <subcellularLocation>
        <location evidence="1 9">Cell membrane</location>
        <topology evidence="1 9">Multi-pass membrane protein</topology>
    </subcellularLocation>
</comment>
<dbReference type="PROSITE" id="PS50928">
    <property type="entry name" value="ABC_TM1"/>
    <property type="match status" value="1"/>
</dbReference>
<keyword evidence="12" id="KW-1185">Reference proteome</keyword>
<sequence>MSPTRPLHRAPTKGDQPDVNVLIDNLPKILSGFWLTVQLLVVSGVVATLLGTILAAMRVSPVPVLQRAGTAYVTVFRNTPLLIVFLIVVTGLPAVGLQYSFFVRAIIALSLYTAAFVCEALRSGINAIQAGQAEAARAIGMTFGQSLRLIVLPQAFRAVVPPLASILIALTKNTAIAEVFGVTEASYQLDSLVRDFPTALWWLFAGIAIGYMIIVFVIAGGASLLERRWTVTR</sequence>
<dbReference type="GO" id="GO:0022857">
    <property type="term" value="F:transmembrane transporter activity"/>
    <property type="evidence" value="ECO:0007669"/>
    <property type="project" value="InterPro"/>
</dbReference>
<keyword evidence="6" id="KW-0029">Amino-acid transport</keyword>
<keyword evidence="4" id="KW-1003">Cell membrane</keyword>
<accession>A0A1H1XQV9</accession>
<dbReference type="PANTHER" id="PTHR30614:SF37">
    <property type="entry name" value="AMINO-ACID ABC TRANSPORTER PERMEASE PROTEIN YHDX-RELATED"/>
    <property type="match status" value="1"/>
</dbReference>
<evidence type="ECO:0000256" key="9">
    <source>
        <dbReference type="RuleBase" id="RU363032"/>
    </source>
</evidence>
<evidence type="ECO:0000256" key="3">
    <source>
        <dbReference type="ARBA" id="ARBA00022448"/>
    </source>
</evidence>
<reference evidence="11 12" key="1">
    <citation type="submission" date="2016-10" db="EMBL/GenBank/DDBJ databases">
        <authorList>
            <person name="de Groot N.N."/>
        </authorList>
    </citation>
    <scope>NUCLEOTIDE SEQUENCE [LARGE SCALE GENOMIC DNA]</scope>
    <source>
        <strain evidence="11 12">DSM 22024</strain>
    </source>
</reference>
<organism evidence="11 12">
    <name type="scientific">Actinopolymorpha singaporensis</name>
    <dbReference type="NCBI Taxonomy" id="117157"/>
    <lineage>
        <taxon>Bacteria</taxon>
        <taxon>Bacillati</taxon>
        <taxon>Actinomycetota</taxon>
        <taxon>Actinomycetes</taxon>
        <taxon>Propionibacteriales</taxon>
        <taxon>Actinopolymorphaceae</taxon>
        <taxon>Actinopolymorpha</taxon>
    </lineage>
</organism>
<evidence type="ECO:0000256" key="5">
    <source>
        <dbReference type="ARBA" id="ARBA00022692"/>
    </source>
</evidence>
<dbReference type="STRING" id="117157.SAMN04489717_5093"/>
<dbReference type="Gene3D" id="1.10.3720.10">
    <property type="entry name" value="MetI-like"/>
    <property type="match status" value="1"/>
</dbReference>
<evidence type="ECO:0000256" key="2">
    <source>
        <dbReference type="ARBA" id="ARBA00010072"/>
    </source>
</evidence>
<dbReference type="CDD" id="cd06261">
    <property type="entry name" value="TM_PBP2"/>
    <property type="match status" value="1"/>
</dbReference>
<name>A0A1H1XQV9_9ACTN</name>
<gene>
    <name evidence="11" type="ORF">SAMN04489717_5093</name>
</gene>
<feature type="transmembrane region" description="Helical" evidence="9">
    <location>
        <begin position="199"/>
        <end position="225"/>
    </location>
</feature>
<protein>
    <submittedName>
        <fullName evidence="11">Glutamate transport system permease protein</fullName>
    </submittedName>
</protein>
<proteinExistence type="inferred from homology"/>
<evidence type="ECO:0000256" key="7">
    <source>
        <dbReference type="ARBA" id="ARBA00022989"/>
    </source>
</evidence>
<evidence type="ECO:0000313" key="11">
    <source>
        <dbReference type="EMBL" id="SDT11647.1"/>
    </source>
</evidence>
<keyword evidence="5 9" id="KW-0812">Transmembrane</keyword>
<feature type="domain" description="ABC transmembrane type-1" evidence="10">
    <location>
        <begin position="33"/>
        <end position="222"/>
    </location>
</feature>
<dbReference type="GO" id="GO:0006865">
    <property type="term" value="P:amino acid transport"/>
    <property type="evidence" value="ECO:0007669"/>
    <property type="project" value="UniProtKB-KW"/>
</dbReference>
<dbReference type="GO" id="GO:0043190">
    <property type="term" value="C:ATP-binding cassette (ABC) transporter complex"/>
    <property type="evidence" value="ECO:0007669"/>
    <property type="project" value="InterPro"/>
</dbReference>
<feature type="transmembrane region" description="Helical" evidence="9">
    <location>
        <begin position="33"/>
        <end position="57"/>
    </location>
</feature>
<dbReference type="InterPro" id="IPR000515">
    <property type="entry name" value="MetI-like"/>
</dbReference>
<dbReference type="InterPro" id="IPR035906">
    <property type="entry name" value="MetI-like_sf"/>
</dbReference>
<dbReference type="AlphaFoldDB" id="A0A1H1XQV9"/>
<evidence type="ECO:0000313" key="12">
    <source>
        <dbReference type="Proteomes" id="UP000198983"/>
    </source>
</evidence>
<dbReference type="SUPFAM" id="SSF161098">
    <property type="entry name" value="MetI-like"/>
    <property type="match status" value="1"/>
</dbReference>
<feature type="transmembrane region" description="Helical" evidence="9">
    <location>
        <begin position="149"/>
        <end position="170"/>
    </location>
</feature>
<dbReference type="EMBL" id="LT629732">
    <property type="protein sequence ID" value="SDT11647.1"/>
    <property type="molecule type" value="Genomic_DNA"/>
</dbReference>
<dbReference type="PANTHER" id="PTHR30614">
    <property type="entry name" value="MEMBRANE COMPONENT OF AMINO ACID ABC TRANSPORTER"/>
    <property type="match status" value="1"/>
</dbReference>
<keyword evidence="8 9" id="KW-0472">Membrane</keyword>
<evidence type="ECO:0000256" key="8">
    <source>
        <dbReference type="ARBA" id="ARBA00023136"/>
    </source>
</evidence>
<feature type="transmembrane region" description="Helical" evidence="9">
    <location>
        <begin position="101"/>
        <end position="121"/>
    </location>
</feature>
<keyword evidence="3 9" id="KW-0813">Transport</keyword>
<evidence type="ECO:0000256" key="4">
    <source>
        <dbReference type="ARBA" id="ARBA00022475"/>
    </source>
</evidence>
<dbReference type="InterPro" id="IPR010065">
    <property type="entry name" value="AA_ABC_transptr_permease_3TM"/>
</dbReference>
<evidence type="ECO:0000256" key="6">
    <source>
        <dbReference type="ARBA" id="ARBA00022970"/>
    </source>
</evidence>
<dbReference type="NCBIfam" id="TIGR01726">
    <property type="entry name" value="HEQRo_perm_3TM"/>
    <property type="match status" value="1"/>
</dbReference>